<reference evidence="2" key="1">
    <citation type="submission" date="2022-06" db="EMBL/GenBank/DDBJ databases">
        <title>Isolation of gut microbiota from human fecal samples.</title>
        <authorList>
            <person name="Pamer E.G."/>
            <person name="Barat B."/>
            <person name="Waligurski E."/>
            <person name="Medina S."/>
            <person name="Paddock L."/>
            <person name="Mostad J."/>
        </authorList>
    </citation>
    <scope>NUCLEOTIDE SEQUENCE</scope>
    <source>
        <strain evidence="2">DFI.6.24</strain>
    </source>
</reference>
<dbReference type="Gene3D" id="1.10.260.40">
    <property type="entry name" value="lambda repressor-like DNA-binding domains"/>
    <property type="match status" value="1"/>
</dbReference>
<evidence type="ECO:0000313" key="3">
    <source>
        <dbReference type="Proteomes" id="UP001204814"/>
    </source>
</evidence>
<protein>
    <submittedName>
        <fullName evidence="2">Helix-turn-helix transcriptional regulator</fullName>
    </submittedName>
</protein>
<dbReference type="GO" id="GO:0003677">
    <property type="term" value="F:DNA binding"/>
    <property type="evidence" value="ECO:0007669"/>
    <property type="project" value="InterPro"/>
</dbReference>
<dbReference type="AlphaFoldDB" id="A0AAP2UH11"/>
<sequence>MYISSVKIKIILAKQQMSLRQFCKINNLAYSTVIGLMNKERIGNLRTVEKIAQALGVKIYEILEEE</sequence>
<organism evidence="2 3">
    <name type="scientific">Faecalibacillus intestinalis</name>
    <dbReference type="NCBI Taxonomy" id="1982626"/>
    <lineage>
        <taxon>Bacteria</taxon>
        <taxon>Bacillati</taxon>
        <taxon>Bacillota</taxon>
        <taxon>Erysipelotrichia</taxon>
        <taxon>Erysipelotrichales</taxon>
        <taxon>Coprobacillaceae</taxon>
        <taxon>Faecalibacillus</taxon>
    </lineage>
</organism>
<name>A0AAP2UH11_9FIRM</name>
<accession>A0AAP2UH11</accession>
<dbReference type="SUPFAM" id="SSF47413">
    <property type="entry name" value="lambda repressor-like DNA-binding domains"/>
    <property type="match status" value="1"/>
</dbReference>
<dbReference type="InterPro" id="IPR001387">
    <property type="entry name" value="Cro/C1-type_HTH"/>
</dbReference>
<dbReference type="SMART" id="SM00530">
    <property type="entry name" value="HTH_XRE"/>
    <property type="match status" value="1"/>
</dbReference>
<proteinExistence type="predicted"/>
<evidence type="ECO:0000313" key="2">
    <source>
        <dbReference type="EMBL" id="MCQ5062543.1"/>
    </source>
</evidence>
<evidence type="ECO:0000259" key="1">
    <source>
        <dbReference type="PROSITE" id="PS50943"/>
    </source>
</evidence>
<dbReference type="Proteomes" id="UP001204814">
    <property type="component" value="Unassembled WGS sequence"/>
</dbReference>
<dbReference type="Pfam" id="PF13443">
    <property type="entry name" value="HTH_26"/>
    <property type="match status" value="1"/>
</dbReference>
<dbReference type="CDD" id="cd00093">
    <property type="entry name" value="HTH_XRE"/>
    <property type="match status" value="1"/>
</dbReference>
<dbReference type="RefSeq" id="WP_227352071.1">
    <property type="nucleotide sequence ID" value="NZ_JAJDKX010000012.1"/>
</dbReference>
<dbReference type="InterPro" id="IPR010982">
    <property type="entry name" value="Lambda_DNA-bd_dom_sf"/>
</dbReference>
<feature type="domain" description="HTH cro/C1-type" evidence="1">
    <location>
        <begin position="8"/>
        <end position="62"/>
    </location>
</feature>
<gene>
    <name evidence="2" type="ORF">NE542_12025</name>
</gene>
<comment type="caution">
    <text evidence="2">The sequence shown here is derived from an EMBL/GenBank/DDBJ whole genome shotgun (WGS) entry which is preliminary data.</text>
</comment>
<dbReference type="PROSITE" id="PS50943">
    <property type="entry name" value="HTH_CROC1"/>
    <property type="match status" value="1"/>
</dbReference>
<dbReference type="EMBL" id="JANGBO010000014">
    <property type="protein sequence ID" value="MCQ5062543.1"/>
    <property type="molecule type" value="Genomic_DNA"/>
</dbReference>